<dbReference type="Proteomes" id="UP001580407">
    <property type="component" value="Unassembled WGS sequence"/>
</dbReference>
<dbReference type="InterPro" id="IPR035906">
    <property type="entry name" value="MetI-like_sf"/>
</dbReference>
<comment type="caution">
    <text evidence="9">The sequence shown here is derived from an EMBL/GenBank/DDBJ whole genome shotgun (WGS) entry which is preliminary data.</text>
</comment>
<keyword evidence="6 7" id="KW-0472">Membrane</keyword>
<dbReference type="PANTHER" id="PTHR43386">
    <property type="entry name" value="OLIGOPEPTIDE TRANSPORT SYSTEM PERMEASE PROTEIN APPC"/>
    <property type="match status" value="1"/>
</dbReference>
<gene>
    <name evidence="9" type="ORF">ACE3NQ_18025</name>
</gene>
<feature type="transmembrane region" description="Helical" evidence="7">
    <location>
        <begin position="41"/>
        <end position="61"/>
    </location>
</feature>
<dbReference type="PROSITE" id="PS50928">
    <property type="entry name" value="ABC_TM1"/>
    <property type="match status" value="1"/>
</dbReference>
<dbReference type="Pfam" id="PF00528">
    <property type="entry name" value="BPD_transp_1"/>
    <property type="match status" value="1"/>
</dbReference>
<comment type="subcellular location">
    <subcellularLocation>
        <location evidence="1 7">Cell membrane</location>
        <topology evidence="1 7">Multi-pass membrane protein</topology>
    </subcellularLocation>
</comment>
<evidence type="ECO:0000256" key="5">
    <source>
        <dbReference type="ARBA" id="ARBA00022989"/>
    </source>
</evidence>
<comment type="similarity">
    <text evidence="7">Belongs to the binding-protein-dependent transport system permease family.</text>
</comment>
<dbReference type="InterPro" id="IPR050366">
    <property type="entry name" value="BP-dependent_transpt_permease"/>
</dbReference>
<proteinExistence type="inferred from homology"/>
<evidence type="ECO:0000256" key="7">
    <source>
        <dbReference type="RuleBase" id="RU363032"/>
    </source>
</evidence>
<protein>
    <submittedName>
        <fullName evidence="9">ABC transporter permease</fullName>
    </submittedName>
</protein>
<organism evidence="9 10">
    <name type="scientific">Paenibacillus terreus</name>
    <dbReference type="NCBI Taxonomy" id="1387834"/>
    <lineage>
        <taxon>Bacteria</taxon>
        <taxon>Bacillati</taxon>
        <taxon>Bacillota</taxon>
        <taxon>Bacilli</taxon>
        <taxon>Bacillales</taxon>
        <taxon>Paenibacillaceae</taxon>
        <taxon>Paenibacillus</taxon>
    </lineage>
</organism>
<sequence length="307" mass="33239">MDVEKSIQTEASLAVPAHSPHADIQKSRGGRKQLFKSKTGAVGLFLLLIIISLALTAPYIAPHDPAKANIAQKLLPPAWEEGGNWEYILGTDGLGRDIWSRIIYGSRVSLIVGFSAVAISGLIGLVLGLLAGYYGSWIDALIMRVTDAFVAIPAILFMMLFMFVLGEGVGTLIFVIGTTGWVSYTRLVRSEVLSVRERDYVRAARVSGAKALRIMGVHILPNIISSFIVIATLSVGRVIISEAALSFLGLGIQPPAVSWGGMLSDGRQYLATSWWVATFPGLAITFTVLAIIFVGDWLRDWLDPKLK</sequence>
<dbReference type="Pfam" id="PF12911">
    <property type="entry name" value="OppC_N"/>
    <property type="match status" value="1"/>
</dbReference>
<dbReference type="CDD" id="cd06261">
    <property type="entry name" value="TM_PBP2"/>
    <property type="match status" value="1"/>
</dbReference>
<dbReference type="EMBL" id="JBHILM010000020">
    <property type="protein sequence ID" value="MFB5682817.1"/>
    <property type="molecule type" value="Genomic_DNA"/>
</dbReference>
<keyword evidence="4 7" id="KW-0812">Transmembrane</keyword>
<evidence type="ECO:0000256" key="4">
    <source>
        <dbReference type="ARBA" id="ARBA00022692"/>
    </source>
</evidence>
<reference evidence="9 10" key="1">
    <citation type="submission" date="2024-09" db="EMBL/GenBank/DDBJ databases">
        <authorList>
            <person name="Ruan L."/>
        </authorList>
    </citation>
    <scope>NUCLEOTIDE SEQUENCE [LARGE SCALE GENOMIC DNA]</scope>
    <source>
        <strain evidence="9 10">D33</strain>
    </source>
</reference>
<evidence type="ECO:0000313" key="10">
    <source>
        <dbReference type="Proteomes" id="UP001580407"/>
    </source>
</evidence>
<evidence type="ECO:0000256" key="2">
    <source>
        <dbReference type="ARBA" id="ARBA00022448"/>
    </source>
</evidence>
<feature type="transmembrane region" description="Helical" evidence="7">
    <location>
        <begin position="110"/>
        <end position="133"/>
    </location>
</feature>
<evidence type="ECO:0000259" key="8">
    <source>
        <dbReference type="PROSITE" id="PS50928"/>
    </source>
</evidence>
<feature type="transmembrane region" description="Helical" evidence="7">
    <location>
        <begin position="145"/>
        <end position="165"/>
    </location>
</feature>
<keyword evidence="2 7" id="KW-0813">Transport</keyword>
<feature type="transmembrane region" description="Helical" evidence="7">
    <location>
        <begin position="274"/>
        <end position="298"/>
    </location>
</feature>
<feature type="transmembrane region" description="Helical" evidence="7">
    <location>
        <begin position="219"/>
        <end position="240"/>
    </location>
</feature>
<keyword evidence="5 7" id="KW-1133">Transmembrane helix</keyword>
<feature type="transmembrane region" description="Helical" evidence="7">
    <location>
        <begin position="171"/>
        <end position="188"/>
    </location>
</feature>
<feature type="domain" description="ABC transmembrane type-1" evidence="8">
    <location>
        <begin position="106"/>
        <end position="295"/>
    </location>
</feature>
<evidence type="ECO:0000256" key="1">
    <source>
        <dbReference type="ARBA" id="ARBA00004651"/>
    </source>
</evidence>
<dbReference type="SUPFAM" id="SSF161098">
    <property type="entry name" value="MetI-like"/>
    <property type="match status" value="1"/>
</dbReference>
<dbReference type="InterPro" id="IPR000515">
    <property type="entry name" value="MetI-like"/>
</dbReference>
<dbReference type="InterPro" id="IPR025966">
    <property type="entry name" value="OppC_N"/>
</dbReference>
<evidence type="ECO:0000256" key="6">
    <source>
        <dbReference type="ARBA" id="ARBA00023136"/>
    </source>
</evidence>
<keyword evidence="3" id="KW-1003">Cell membrane</keyword>
<evidence type="ECO:0000256" key="3">
    <source>
        <dbReference type="ARBA" id="ARBA00022475"/>
    </source>
</evidence>
<keyword evidence="10" id="KW-1185">Reference proteome</keyword>
<dbReference type="Gene3D" id="1.10.3720.10">
    <property type="entry name" value="MetI-like"/>
    <property type="match status" value="1"/>
</dbReference>
<dbReference type="RefSeq" id="WP_375526562.1">
    <property type="nucleotide sequence ID" value="NZ_JBHILM010000020.1"/>
</dbReference>
<name>A0ABV5BAT4_9BACL</name>
<evidence type="ECO:0000313" key="9">
    <source>
        <dbReference type="EMBL" id="MFB5682817.1"/>
    </source>
</evidence>
<dbReference type="PANTHER" id="PTHR43386:SF1">
    <property type="entry name" value="D,D-DIPEPTIDE TRANSPORT SYSTEM PERMEASE PROTEIN DDPC-RELATED"/>
    <property type="match status" value="1"/>
</dbReference>
<accession>A0ABV5BAT4</accession>